<accession>A0A4Q7MZF4</accession>
<sequence>MRRLVIIFFAILPLLSYAQEKEKPQELPLTRSELNRALNAVFNKLVAGNPSPGEIANYATLDPVNASFNIKGSFPIRKKEKQGLNQTDVDFVASRGGARISYLSFSVSGALLDKKYGALFSDSKLNAGISVAAQYNFGRKFSSFSYFEAEIEEIAQKRNALRRKYTNDLAAILDKTNYEAFQRKLYLLDLQQLSTRDKLSKKNQQHDLVQKTVDSLGDAISTRTGLADTLRLLEKEVNDLVMEVRTNQQTIDSIARLTPAVISGQAGLRRSDLRKKYMSDYDSVLSGITFQKFSTTWYTIAAEYGRKSYNSYDSTLPFAVQIQEGHKDDAYKTGFAINHLIQNKLRNRTWFFNGGASWIYASNLGRLTATTLEQRKQYTNDGKDTARSISTKYSVYTEPVESFGGLNLSAHGYYIFGKTPSGVHVFPSFDLQKSKKVFDCTFGYIIAFKNTVKDQPVVNTELYIRFNDIGNDAGKDSKFYNRNEIGLSFTLPFNILN</sequence>
<organism evidence="2 3">
    <name type="scientific">Pseudobacter ginsenosidimutans</name>
    <dbReference type="NCBI Taxonomy" id="661488"/>
    <lineage>
        <taxon>Bacteria</taxon>
        <taxon>Pseudomonadati</taxon>
        <taxon>Bacteroidota</taxon>
        <taxon>Chitinophagia</taxon>
        <taxon>Chitinophagales</taxon>
        <taxon>Chitinophagaceae</taxon>
        <taxon>Pseudobacter</taxon>
    </lineage>
</organism>
<dbReference type="Proteomes" id="UP000293874">
    <property type="component" value="Unassembled WGS sequence"/>
</dbReference>
<feature type="signal peptide" evidence="1">
    <location>
        <begin position="1"/>
        <end position="18"/>
    </location>
</feature>
<dbReference type="RefSeq" id="WP_130539100.1">
    <property type="nucleotide sequence ID" value="NZ_CP042431.1"/>
</dbReference>
<reference evidence="2 3" key="1">
    <citation type="submission" date="2019-02" db="EMBL/GenBank/DDBJ databases">
        <title>Genomic Encyclopedia of Type Strains, Phase IV (KMG-IV): sequencing the most valuable type-strain genomes for metagenomic binning, comparative biology and taxonomic classification.</title>
        <authorList>
            <person name="Goeker M."/>
        </authorList>
    </citation>
    <scope>NUCLEOTIDE SEQUENCE [LARGE SCALE GENOMIC DNA]</scope>
    <source>
        <strain evidence="2 3">DSM 18116</strain>
    </source>
</reference>
<dbReference type="OrthoDB" id="1365708at2"/>
<keyword evidence="1" id="KW-0732">Signal</keyword>
<feature type="chain" id="PRO_5020563625" evidence="1">
    <location>
        <begin position="19"/>
        <end position="497"/>
    </location>
</feature>
<proteinExistence type="predicted"/>
<evidence type="ECO:0000256" key="1">
    <source>
        <dbReference type="SAM" id="SignalP"/>
    </source>
</evidence>
<dbReference type="EMBL" id="SGXA01000001">
    <property type="protein sequence ID" value="RZS74650.1"/>
    <property type="molecule type" value="Genomic_DNA"/>
</dbReference>
<comment type="caution">
    <text evidence="2">The sequence shown here is derived from an EMBL/GenBank/DDBJ whole genome shotgun (WGS) entry which is preliminary data.</text>
</comment>
<evidence type="ECO:0000313" key="3">
    <source>
        <dbReference type="Proteomes" id="UP000293874"/>
    </source>
</evidence>
<gene>
    <name evidence="2" type="ORF">EV199_0499</name>
</gene>
<evidence type="ECO:0000313" key="2">
    <source>
        <dbReference type="EMBL" id="RZS74650.1"/>
    </source>
</evidence>
<name>A0A4Q7MZF4_9BACT</name>
<keyword evidence="3" id="KW-1185">Reference proteome</keyword>
<dbReference type="AlphaFoldDB" id="A0A4Q7MZF4"/>
<protein>
    <submittedName>
        <fullName evidence="2">Uncharacterized protein</fullName>
    </submittedName>
</protein>